<feature type="transmembrane region" description="Helical" evidence="5">
    <location>
        <begin position="12"/>
        <end position="29"/>
    </location>
</feature>
<dbReference type="SUPFAM" id="SSF161084">
    <property type="entry name" value="MAPEG domain-like"/>
    <property type="match status" value="1"/>
</dbReference>
<dbReference type="RefSeq" id="WP_006516258.1">
    <property type="nucleotide sequence ID" value="NZ_QXHD01000004.1"/>
</dbReference>
<dbReference type="Gene3D" id="1.20.120.550">
    <property type="entry name" value="Membrane associated eicosanoid/glutathione metabolism-like domain"/>
    <property type="match status" value="1"/>
</dbReference>
<proteinExistence type="predicted"/>
<dbReference type="PANTHER" id="PTHR35371">
    <property type="entry name" value="INNER MEMBRANE PROTEIN"/>
    <property type="match status" value="1"/>
</dbReference>
<dbReference type="AlphaFoldDB" id="A0A6M0RU64"/>
<evidence type="ECO:0000256" key="1">
    <source>
        <dbReference type="ARBA" id="ARBA00004370"/>
    </source>
</evidence>
<dbReference type="GO" id="GO:0016020">
    <property type="term" value="C:membrane"/>
    <property type="evidence" value="ECO:0007669"/>
    <property type="project" value="UniProtKB-SubCell"/>
</dbReference>
<dbReference type="InterPro" id="IPR001129">
    <property type="entry name" value="Membr-assoc_MAPEG"/>
</dbReference>
<dbReference type="EMBL" id="QXHD01000004">
    <property type="protein sequence ID" value="NEZ59709.1"/>
    <property type="molecule type" value="Genomic_DNA"/>
</dbReference>
<dbReference type="PANTHER" id="PTHR35371:SF1">
    <property type="entry name" value="BLR7753 PROTEIN"/>
    <property type="match status" value="1"/>
</dbReference>
<feature type="transmembrane region" description="Helical" evidence="5">
    <location>
        <begin position="71"/>
        <end position="88"/>
    </location>
</feature>
<accession>A0A6M0RU64</accession>
<protein>
    <submittedName>
        <fullName evidence="6">MAPEG family protein</fullName>
    </submittedName>
</protein>
<evidence type="ECO:0000313" key="7">
    <source>
        <dbReference type="Proteomes" id="UP000481033"/>
    </source>
</evidence>
<sequence length="145" mass="16274">MSLLSLPNLFLYSLPVAAFLIYVPYLVVASERVKLAQSMDDPIEALARPRFYTDKLPNYAMRANWAHQNSFESFIIYSPAAVMAYITGQDSTAALSAVVAYLVARLLFSVFYILNVASLRSLMFGIGSLSIFSLYFMSCKTIWLQ</sequence>
<name>A0A6M0RU64_9CYAN</name>
<dbReference type="InterPro" id="IPR023352">
    <property type="entry name" value="MAPEG-like_dom_sf"/>
</dbReference>
<evidence type="ECO:0000256" key="4">
    <source>
        <dbReference type="ARBA" id="ARBA00023136"/>
    </source>
</evidence>
<gene>
    <name evidence="6" type="ORF">DXZ20_29530</name>
</gene>
<reference evidence="6 7" key="1">
    <citation type="journal article" date="2020" name="Microb. Ecol.">
        <title>Ecogenomics of the Marine Benthic Filamentous Cyanobacterium Adonisia.</title>
        <authorList>
            <person name="Walter J.M."/>
            <person name="Coutinho F.H."/>
            <person name="Leomil L."/>
            <person name="Hargreaves P.I."/>
            <person name="Campeao M.E."/>
            <person name="Vieira V.V."/>
            <person name="Silva B.S."/>
            <person name="Fistarol G.O."/>
            <person name="Salomon P.S."/>
            <person name="Sawabe T."/>
            <person name="Mino S."/>
            <person name="Hosokawa M."/>
            <person name="Miyashita H."/>
            <person name="Maruyama F."/>
            <person name="van Verk M.C."/>
            <person name="Dutilh B.E."/>
            <person name="Thompson C.C."/>
            <person name="Thompson F.L."/>
        </authorList>
    </citation>
    <scope>NUCLEOTIDE SEQUENCE [LARGE SCALE GENOMIC DNA]</scope>
    <source>
        <strain evidence="6 7">CCMR0081</strain>
    </source>
</reference>
<comment type="caution">
    <text evidence="6">The sequence shown here is derived from an EMBL/GenBank/DDBJ whole genome shotgun (WGS) entry which is preliminary data.</text>
</comment>
<feature type="transmembrane region" description="Helical" evidence="5">
    <location>
        <begin position="94"/>
        <end position="114"/>
    </location>
</feature>
<comment type="subcellular location">
    <subcellularLocation>
        <location evidence="1">Membrane</location>
    </subcellularLocation>
</comment>
<keyword evidence="4 5" id="KW-0472">Membrane</keyword>
<dbReference type="Proteomes" id="UP000481033">
    <property type="component" value="Unassembled WGS sequence"/>
</dbReference>
<keyword evidence="7" id="KW-1185">Reference proteome</keyword>
<evidence type="ECO:0000313" key="6">
    <source>
        <dbReference type="EMBL" id="NEZ59709.1"/>
    </source>
</evidence>
<keyword evidence="3 5" id="KW-1133">Transmembrane helix</keyword>
<evidence type="ECO:0000256" key="3">
    <source>
        <dbReference type="ARBA" id="ARBA00022989"/>
    </source>
</evidence>
<feature type="transmembrane region" description="Helical" evidence="5">
    <location>
        <begin position="121"/>
        <end position="143"/>
    </location>
</feature>
<organism evidence="6 7">
    <name type="scientific">Adonisia turfae CCMR0081</name>
    <dbReference type="NCBI Taxonomy" id="2292702"/>
    <lineage>
        <taxon>Bacteria</taxon>
        <taxon>Bacillati</taxon>
        <taxon>Cyanobacteriota</taxon>
        <taxon>Adonisia</taxon>
        <taxon>Adonisia turfae</taxon>
    </lineage>
</organism>
<dbReference type="Pfam" id="PF01124">
    <property type="entry name" value="MAPEG"/>
    <property type="match status" value="1"/>
</dbReference>
<keyword evidence="2 5" id="KW-0812">Transmembrane</keyword>
<evidence type="ECO:0000256" key="2">
    <source>
        <dbReference type="ARBA" id="ARBA00022692"/>
    </source>
</evidence>
<evidence type="ECO:0000256" key="5">
    <source>
        <dbReference type="SAM" id="Phobius"/>
    </source>
</evidence>